<protein>
    <submittedName>
        <fullName evidence="1">Uncharacterized protein</fullName>
    </submittedName>
</protein>
<evidence type="ECO:0000313" key="2">
    <source>
        <dbReference type="Proteomes" id="UP001497680"/>
    </source>
</evidence>
<sequence>MPDSHDHPSEAELQAKQAKKLKQQRKKAVRKAAKIRLHTCEDCGVSLVDRLKAVKHVSEHGHMAHRVCMTCKMVFINQKAFKSHCTSRKHRLNLPEGSVLPEPIKSKPRKEGRRHHYIPEPTQAEVEEKARRREEWNQLKKARDEKLRRAPEEFHGDIEFGFSCLAEEYEEFFGEDIDDIDIDDVVEAMFGRRDRGYVRC</sequence>
<dbReference type="EMBL" id="MU394285">
    <property type="protein sequence ID" value="KAI6091836.1"/>
    <property type="molecule type" value="Genomic_DNA"/>
</dbReference>
<dbReference type="Proteomes" id="UP001497680">
    <property type="component" value="Unassembled WGS sequence"/>
</dbReference>
<proteinExistence type="predicted"/>
<comment type="caution">
    <text evidence="1">The sequence shown here is derived from an EMBL/GenBank/DDBJ whole genome shotgun (WGS) entry which is preliminary data.</text>
</comment>
<evidence type="ECO:0000313" key="1">
    <source>
        <dbReference type="EMBL" id="KAI6091836.1"/>
    </source>
</evidence>
<organism evidence="1 2">
    <name type="scientific">Hypoxylon rubiginosum</name>
    <dbReference type="NCBI Taxonomy" id="110542"/>
    <lineage>
        <taxon>Eukaryota</taxon>
        <taxon>Fungi</taxon>
        <taxon>Dikarya</taxon>
        <taxon>Ascomycota</taxon>
        <taxon>Pezizomycotina</taxon>
        <taxon>Sordariomycetes</taxon>
        <taxon>Xylariomycetidae</taxon>
        <taxon>Xylariales</taxon>
        <taxon>Hypoxylaceae</taxon>
        <taxon>Hypoxylon</taxon>
    </lineage>
</organism>
<reference evidence="1 2" key="1">
    <citation type="journal article" date="2022" name="New Phytol.">
        <title>Ecological generalism drives hyperdiversity of secondary metabolite gene clusters in xylarialean endophytes.</title>
        <authorList>
            <person name="Franco M.E.E."/>
            <person name="Wisecaver J.H."/>
            <person name="Arnold A.E."/>
            <person name="Ju Y.M."/>
            <person name="Slot J.C."/>
            <person name="Ahrendt S."/>
            <person name="Moore L.P."/>
            <person name="Eastman K.E."/>
            <person name="Scott K."/>
            <person name="Konkel Z."/>
            <person name="Mondo S.J."/>
            <person name="Kuo A."/>
            <person name="Hayes R.D."/>
            <person name="Haridas S."/>
            <person name="Andreopoulos B."/>
            <person name="Riley R."/>
            <person name="LaButti K."/>
            <person name="Pangilinan J."/>
            <person name="Lipzen A."/>
            <person name="Amirebrahimi M."/>
            <person name="Yan J."/>
            <person name="Adam C."/>
            <person name="Keymanesh K."/>
            <person name="Ng V."/>
            <person name="Louie K."/>
            <person name="Northen T."/>
            <person name="Drula E."/>
            <person name="Henrissat B."/>
            <person name="Hsieh H.M."/>
            <person name="Youens-Clark K."/>
            <person name="Lutzoni F."/>
            <person name="Miadlikowska J."/>
            <person name="Eastwood D.C."/>
            <person name="Hamelin R.C."/>
            <person name="Grigoriev I.V."/>
            <person name="U'Ren J.M."/>
        </authorList>
    </citation>
    <scope>NUCLEOTIDE SEQUENCE [LARGE SCALE GENOMIC DNA]</scope>
    <source>
        <strain evidence="1 2">ER1909</strain>
    </source>
</reference>
<gene>
    <name evidence="1" type="ORF">F4821DRAFT_173594</name>
</gene>
<accession>A0ACC0DHD8</accession>
<keyword evidence="2" id="KW-1185">Reference proteome</keyword>
<name>A0ACC0DHD8_9PEZI</name>